<dbReference type="InterPro" id="IPR011545">
    <property type="entry name" value="DEAD/DEAH_box_helicase_dom"/>
</dbReference>
<dbReference type="PANTHER" id="PTHR47958">
    <property type="entry name" value="ATP-DEPENDENT RNA HELICASE DBP3"/>
    <property type="match status" value="1"/>
</dbReference>
<dbReference type="OrthoDB" id="10265785at2759"/>
<feature type="domain" description="DEAD-box RNA helicase Q" evidence="13">
    <location>
        <begin position="21"/>
        <end position="49"/>
    </location>
</feature>
<protein>
    <recommendedName>
        <fullName evidence="1">RNA helicase</fullName>
        <ecNumber evidence="1">3.6.4.13</ecNumber>
    </recommendedName>
</protein>
<evidence type="ECO:0000256" key="4">
    <source>
        <dbReference type="ARBA" id="ARBA00022806"/>
    </source>
</evidence>
<evidence type="ECO:0000256" key="6">
    <source>
        <dbReference type="ARBA" id="ARBA00022884"/>
    </source>
</evidence>
<name>X6NCN8_RETFI</name>
<dbReference type="PROSITE" id="PS00039">
    <property type="entry name" value="DEAD_ATP_HELICASE"/>
    <property type="match status" value="1"/>
</dbReference>
<evidence type="ECO:0000256" key="5">
    <source>
        <dbReference type="ARBA" id="ARBA00022840"/>
    </source>
</evidence>
<dbReference type="PROSITE" id="PS50105">
    <property type="entry name" value="SAM_DOMAIN"/>
    <property type="match status" value="1"/>
</dbReference>
<dbReference type="SUPFAM" id="SSF47769">
    <property type="entry name" value="SAM/Pointed domain"/>
    <property type="match status" value="1"/>
</dbReference>
<feature type="domain" description="Helicase ATP-binding" evidence="11">
    <location>
        <begin position="52"/>
        <end position="222"/>
    </location>
</feature>
<dbReference type="EMBL" id="ASPP01010228">
    <property type="protein sequence ID" value="ETO23087.1"/>
    <property type="molecule type" value="Genomic_DNA"/>
</dbReference>
<keyword evidence="15" id="KW-1185">Reference proteome</keyword>
<evidence type="ECO:0000259" key="13">
    <source>
        <dbReference type="PROSITE" id="PS51195"/>
    </source>
</evidence>
<comment type="catalytic activity">
    <reaction evidence="7">
        <text>ATP + H2O = ADP + phosphate + H(+)</text>
        <dbReference type="Rhea" id="RHEA:13065"/>
        <dbReference type="ChEBI" id="CHEBI:15377"/>
        <dbReference type="ChEBI" id="CHEBI:15378"/>
        <dbReference type="ChEBI" id="CHEBI:30616"/>
        <dbReference type="ChEBI" id="CHEBI:43474"/>
        <dbReference type="ChEBI" id="CHEBI:456216"/>
        <dbReference type="EC" id="3.6.4.13"/>
    </reaction>
</comment>
<dbReference type="SUPFAM" id="SSF52540">
    <property type="entry name" value="P-loop containing nucleoside triphosphate hydrolases"/>
    <property type="match status" value="1"/>
</dbReference>
<comment type="caution">
    <text evidence="14">The sequence shown here is derived from an EMBL/GenBank/DDBJ whole genome shotgun (WGS) entry which is preliminary data.</text>
</comment>
<dbReference type="GO" id="GO:0005524">
    <property type="term" value="F:ATP binding"/>
    <property type="evidence" value="ECO:0007669"/>
    <property type="project" value="UniProtKB-KW"/>
</dbReference>
<comment type="similarity">
    <text evidence="9">Belongs to the DEAD box helicase family.</text>
</comment>
<reference evidence="14 15" key="1">
    <citation type="journal article" date="2013" name="Curr. Biol.">
        <title>The Genome of the Foraminiferan Reticulomyxa filosa.</title>
        <authorList>
            <person name="Glockner G."/>
            <person name="Hulsmann N."/>
            <person name="Schleicher M."/>
            <person name="Noegel A.A."/>
            <person name="Eichinger L."/>
            <person name="Gallinger C."/>
            <person name="Pawlowski J."/>
            <person name="Sierra R."/>
            <person name="Euteneuer U."/>
            <person name="Pillet L."/>
            <person name="Moustafa A."/>
            <person name="Platzer M."/>
            <person name="Groth M."/>
            <person name="Szafranski K."/>
            <person name="Schliwa M."/>
        </authorList>
    </citation>
    <scope>NUCLEOTIDE SEQUENCE [LARGE SCALE GENOMIC DNA]</scope>
</reference>
<evidence type="ECO:0000313" key="14">
    <source>
        <dbReference type="EMBL" id="ETO23087.1"/>
    </source>
</evidence>
<dbReference type="AlphaFoldDB" id="X6NCN8"/>
<feature type="short sequence motif" description="Q motif" evidence="8">
    <location>
        <begin position="21"/>
        <end position="49"/>
    </location>
</feature>
<dbReference type="InterPro" id="IPR000629">
    <property type="entry name" value="RNA-helicase_DEAD-box_CS"/>
</dbReference>
<dbReference type="CDD" id="cd17939">
    <property type="entry name" value="DEADc_EIF4A"/>
    <property type="match status" value="1"/>
</dbReference>
<dbReference type="Pfam" id="PF00271">
    <property type="entry name" value="Helicase_C"/>
    <property type="match status" value="1"/>
</dbReference>
<feature type="domain" description="SAM" evidence="10">
    <location>
        <begin position="590"/>
        <end position="657"/>
    </location>
</feature>
<dbReference type="SMART" id="SM00487">
    <property type="entry name" value="DEXDc"/>
    <property type="match status" value="1"/>
</dbReference>
<dbReference type="FunFam" id="3.40.50.300:FF:000849">
    <property type="entry name" value="ATP-dependent RNA helicase DBP5"/>
    <property type="match status" value="1"/>
</dbReference>
<dbReference type="GO" id="GO:0003724">
    <property type="term" value="F:RNA helicase activity"/>
    <property type="evidence" value="ECO:0007669"/>
    <property type="project" value="UniProtKB-EC"/>
</dbReference>
<evidence type="ECO:0000259" key="12">
    <source>
        <dbReference type="PROSITE" id="PS51194"/>
    </source>
</evidence>
<evidence type="ECO:0000256" key="3">
    <source>
        <dbReference type="ARBA" id="ARBA00022801"/>
    </source>
</evidence>
<keyword evidence="4 9" id="KW-0347">Helicase</keyword>
<dbReference type="PROSITE" id="PS51194">
    <property type="entry name" value="HELICASE_CTER"/>
    <property type="match status" value="1"/>
</dbReference>
<feature type="non-terminal residue" evidence="14">
    <location>
        <position position="701"/>
    </location>
</feature>
<dbReference type="EC" id="3.6.4.13" evidence="1"/>
<organism evidence="14 15">
    <name type="scientific">Reticulomyxa filosa</name>
    <dbReference type="NCBI Taxonomy" id="46433"/>
    <lineage>
        <taxon>Eukaryota</taxon>
        <taxon>Sar</taxon>
        <taxon>Rhizaria</taxon>
        <taxon>Retaria</taxon>
        <taxon>Foraminifera</taxon>
        <taxon>Monothalamids</taxon>
        <taxon>Reticulomyxidae</taxon>
        <taxon>Reticulomyxa</taxon>
    </lineage>
</organism>
<feature type="domain" description="Helicase C-terminal" evidence="12">
    <location>
        <begin position="233"/>
        <end position="394"/>
    </location>
</feature>
<evidence type="ECO:0000256" key="1">
    <source>
        <dbReference type="ARBA" id="ARBA00012552"/>
    </source>
</evidence>
<keyword evidence="6" id="KW-0694">RNA-binding</keyword>
<dbReference type="PROSITE" id="PS51195">
    <property type="entry name" value="Q_MOTIF"/>
    <property type="match status" value="1"/>
</dbReference>
<evidence type="ECO:0000256" key="2">
    <source>
        <dbReference type="ARBA" id="ARBA00022741"/>
    </source>
</evidence>
<dbReference type="InterPro" id="IPR013761">
    <property type="entry name" value="SAM/pointed_sf"/>
</dbReference>
<dbReference type="GO" id="GO:0016787">
    <property type="term" value="F:hydrolase activity"/>
    <property type="evidence" value="ECO:0007669"/>
    <property type="project" value="UniProtKB-KW"/>
</dbReference>
<evidence type="ECO:0000256" key="9">
    <source>
        <dbReference type="RuleBase" id="RU000492"/>
    </source>
</evidence>
<keyword evidence="2 9" id="KW-0547">Nucleotide-binding</keyword>
<dbReference type="InterPro" id="IPR014001">
    <property type="entry name" value="Helicase_ATP-bd"/>
</dbReference>
<dbReference type="InterPro" id="IPR001660">
    <property type="entry name" value="SAM"/>
</dbReference>
<gene>
    <name evidence="14" type="ORF">RFI_14099</name>
</gene>
<evidence type="ECO:0000256" key="7">
    <source>
        <dbReference type="ARBA" id="ARBA00047984"/>
    </source>
</evidence>
<dbReference type="SMART" id="SM00490">
    <property type="entry name" value="HELICc"/>
    <property type="match status" value="1"/>
</dbReference>
<keyword evidence="3 9" id="KW-0378">Hydrolase</keyword>
<dbReference type="PROSITE" id="PS51192">
    <property type="entry name" value="HELICASE_ATP_BIND_1"/>
    <property type="match status" value="1"/>
</dbReference>
<dbReference type="CDD" id="cd18787">
    <property type="entry name" value="SF2_C_DEAD"/>
    <property type="match status" value="1"/>
</dbReference>
<keyword evidence="5 9" id="KW-0067">ATP-binding</keyword>
<dbReference type="Proteomes" id="UP000023152">
    <property type="component" value="Unassembled WGS sequence"/>
</dbReference>
<dbReference type="InterPro" id="IPR014014">
    <property type="entry name" value="RNA_helicase_DEAD_Q_motif"/>
</dbReference>
<sequence length="701" mass="80729">MAEDPKKKSKEHLSKSKDVVESFEDMGLKRDLMKGIHSYGFEKPSAVQQRAIMPILKGKDVIAQSQSGTGKTTIFAIACLQIVDTTTSNCQAIVLSPTRELAEQTRNVMLAFGEHMKARVHACIGGTSVGQDIKAISSGVHIVSGTPGRVNDMINRRVLDTKYVKLLVIDEADELLAKNFKTQLYDCYRCLPHSTQIVLISATISPEILTISNKFMNDPVRILIKRDELTLEGIKQYFIAIEKEEWKYDTLVDLNETLTINQVIIFCNTKSKVDWLTDKLRNDNFTVSCIHGGMPQKERDEITKQFRDCKSRVLVATDVFGRGIDISQVTLVINYDLPNSRELYIHRIGRSGRFGRRGVAINFVKDDEIRILRDIEQFYGTQIDEMPANLQDIFLRYVLFICKKKARTALITPPKVAFSSDQIIKSKNILSFVFEKFTNPLLGFSNNKKEFISIQFGKFCFVLCTNLDARLLKMLNNESKHKRNHFLVSCITFLCLFSMFDKDSLYLYLLPNNLIIILFKRIRTNFELQKQTKKKTKTNNCLYRNYILEHFSQIPTRYGDVTCVSFLCCLKKKKEHEKTLKNKKVPVDKWSMEQVYQWALHCEEGKLRASAPYFKYYQIEGKSLGFLTEEDLRKNLKMKSLKVRLSFQKALMELTAKQEWSNSIKQEMDNEKVNMKQLVEEANCKDETSEQVKSNSNINAN</sequence>
<dbReference type="Gene3D" id="1.10.150.50">
    <property type="entry name" value="Transcription Factor, Ets-1"/>
    <property type="match status" value="1"/>
</dbReference>
<dbReference type="Gene3D" id="3.40.50.300">
    <property type="entry name" value="P-loop containing nucleotide triphosphate hydrolases"/>
    <property type="match status" value="2"/>
</dbReference>
<evidence type="ECO:0000259" key="10">
    <source>
        <dbReference type="PROSITE" id="PS50105"/>
    </source>
</evidence>
<dbReference type="InterPro" id="IPR027417">
    <property type="entry name" value="P-loop_NTPase"/>
</dbReference>
<evidence type="ECO:0000256" key="8">
    <source>
        <dbReference type="PROSITE-ProRule" id="PRU00552"/>
    </source>
</evidence>
<dbReference type="GO" id="GO:0003723">
    <property type="term" value="F:RNA binding"/>
    <property type="evidence" value="ECO:0007669"/>
    <property type="project" value="UniProtKB-KW"/>
</dbReference>
<evidence type="ECO:0000313" key="15">
    <source>
        <dbReference type="Proteomes" id="UP000023152"/>
    </source>
</evidence>
<accession>X6NCN8</accession>
<proteinExistence type="inferred from homology"/>
<dbReference type="InterPro" id="IPR001650">
    <property type="entry name" value="Helicase_C-like"/>
</dbReference>
<dbReference type="FunFam" id="3.40.50.300:FF:000031">
    <property type="entry name" value="Eukaryotic initiation factor 4A-III"/>
    <property type="match status" value="1"/>
</dbReference>
<evidence type="ECO:0000259" key="11">
    <source>
        <dbReference type="PROSITE" id="PS51192"/>
    </source>
</evidence>
<dbReference type="Pfam" id="PF00270">
    <property type="entry name" value="DEAD"/>
    <property type="match status" value="1"/>
</dbReference>